<proteinExistence type="predicted"/>
<dbReference type="PANTHER" id="PTHR46910:SF38">
    <property type="entry name" value="ZN(2)-C6 FUNGAL-TYPE DOMAIN-CONTAINING PROTEIN"/>
    <property type="match status" value="1"/>
</dbReference>
<dbReference type="EMBL" id="JBANRG010000012">
    <property type="protein sequence ID" value="KAK7461693.1"/>
    <property type="molecule type" value="Genomic_DNA"/>
</dbReference>
<protein>
    <submittedName>
        <fullName evidence="4">Gypsy retrotransposon integrase-like protein 1</fullName>
    </submittedName>
</protein>
<evidence type="ECO:0000313" key="4">
    <source>
        <dbReference type="EMBL" id="KAK7461693.1"/>
    </source>
</evidence>
<feature type="region of interest" description="Disordered" evidence="2">
    <location>
        <begin position="13"/>
        <end position="43"/>
    </location>
</feature>
<feature type="domain" description="Xylanolytic transcriptional activator regulatory" evidence="3">
    <location>
        <begin position="246"/>
        <end position="319"/>
    </location>
</feature>
<dbReference type="InterPro" id="IPR007219">
    <property type="entry name" value="XnlR_reg_dom"/>
</dbReference>
<reference evidence="4 5" key="1">
    <citation type="submission" date="2024-01" db="EMBL/GenBank/DDBJ databases">
        <title>A draft genome for the cacao thread blight pathogen Marasmiellus scandens.</title>
        <authorList>
            <person name="Baruah I.K."/>
            <person name="Leung J."/>
            <person name="Bukari Y."/>
            <person name="Amoako-Attah I."/>
            <person name="Meinhardt L.W."/>
            <person name="Bailey B.A."/>
            <person name="Cohen S.P."/>
        </authorList>
    </citation>
    <scope>NUCLEOTIDE SEQUENCE [LARGE SCALE GENOMIC DNA]</scope>
    <source>
        <strain evidence="4 5">GH-19</strain>
    </source>
</reference>
<keyword evidence="1" id="KW-0539">Nucleus</keyword>
<keyword evidence="5" id="KW-1185">Reference proteome</keyword>
<accession>A0ABR1JLL5</accession>
<dbReference type="Pfam" id="PF04082">
    <property type="entry name" value="Fungal_trans"/>
    <property type="match status" value="1"/>
</dbReference>
<dbReference type="Proteomes" id="UP001498398">
    <property type="component" value="Unassembled WGS sequence"/>
</dbReference>
<gene>
    <name evidence="4" type="primary">GIN1_11</name>
    <name evidence="4" type="ORF">VKT23_008120</name>
</gene>
<sequence>MVQMATHIKHLEKRLAVHDNRSTTPESRTPSPPIPDSDSDQDTDVALSGEFEQLSVSVSLSQVYRRHFGESSDQMFLMTAINVARELSCESQSILPEWQTVFEKQVKRPEFWTSPWATAAYSAYEFPAPDLLMQLVDLYFNCHAIFFPLLHRPTFERELSEGMHLRDMEFRNLVLAVAALGSRYSDDPRVLVPGTNCIYSAGWIWFSQIRFDFGVLGFMEPVSLYRLQVLCLACYYLHATTMSDAAWILSGNGIRCAQERGAHRRDSDNQRPTVERELWKRCFWTCLSFDIHLSIQTGRPLATTQQDYDSEYLLECDEEYWLNADEDKTFIQPAGSLCRLSFFNYYTQLNEIIGDALRLLYPVRKTGETENPLEEKQRAVIALDTALNRWADSLPEHLKWDPSRQDDTFFRQSALIHWIYYWIQIFVHAQFIPRPGKGPLLPFPSLCICTNAARSLLHVIDTYTRRFPKLNGEMPVTIVFYCALILLVNLWRGIKTGANLDIQKEMADIHKFICILRVWERRFQHAGRMCDMLSALLLVSNLSAYLPSSALDENQTNIESHYTSPSTPNTSFYSEMDQSHNPSFALPFRSCELGGLPLHGSFADFFATQPTESSHPMNFNDVTEPPPPGLNDEVNYWPDSTSGTQAFEQGATSDIPGNDWMLGSSEAETDPVFSAIFLR</sequence>
<dbReference type="CDD" id="cd12148">
    <property type="entry name" value="fungal_TF_MHR"/>
    <property type="match status" value="1"/>
</dbReference>
<name>A0ABR1JLL5_9AGAR</name>
<comment type="caution">
    <text evidence="4">The sequence shown here is derived from an EMBL/GenBank/DDBJ whole genome shotgun (WGS) entry which is preliminary data.</text>
</comment>
<evidence type="ECO:0000256" key="1">
    <source>
        <dbReference type="ARBA" id="ARBA00023242"/>
    </source>
</evidence>
<dbReference type="PANTHER" id="PTHR46910">
    <property type="entry name" value="TRANSCRIPTION FACTOR PDR1"/>
    <property type="match status" value="1"/>
</dbReference>
<organism evidence="4 5">
    <name type="scientific">Marasmiellus scandens</name>
    <dbReference type="NCBI Taxonomy" id="2682957"/>
    <lineage>
        <taxon>Eukaryota</taxon>
        <taxon>Fungi</taxon>
        <taxon>Dikarya</taxon>
        <taxon>Basidiomycota</taxon>
        <taxon>Agaricomycotina</taxon>
        <taxon>Agaricomycetes</taxon>
        <taxon>Agaricomycetidae</taxon>
        <taxon>Agaricales</taxon>
        <taxon>Marasmiineae</taxon>
        <taxon>Omphalotaceae</taxon>
        <taxon>Marasmiellus</taxon>
    </lineage>
</organism>
<dbReference type="InterPro" id="IPR050987">
    <property type="entry name" value="AtrR-like"/>
</dbReference>
<evidence type="ECO:0000259" key="3">
    <source>
        <dbReference type="SMART" id="SM00906"/>
    </source>
</evidence>
<evidence type="ECO:0000313" key="5">
    <source>
        <dbReference type="Proteomes" id="UP001498398"/>
    </source>
</evidence>
<evidence type="ECO:0000256" key="2">
    <source>
        <dbReference type="SAM" id="MobiDB-lite"/>
    </source>
</evidence>
<dbReference type="SMART" id="SM00906">
    <property type="entry name" value="Fungal_trans"/>
    <property type="match status" value="1"/>
</dbReference>